<dbReference type="FunFam" id="3.30.230.10:FF:000001">
    <property type="entry name" value="30S ribosomal protein S9"/>
    <property type="match status" value="1"/>
</dbReference>
<dbReference type="InterPro" id="IPR020568">
    <property type="entry name" value="Ribosomal_Su5_D2-typ_SF"/>
</dbReference>
<evidence type="ECO:0000256" key="7">
    <source>
        <dbReference type="SAM" id="MobiDB-lite"/>
    </source>
</evidence>
<dbReference type="Proteomes" id="UP000234560">
    <property type="component" value="Chromosome"/>
</dbReference>
<dbReference type="InterPro" id="IPR023035">
    <property type="entry name" value="Ribosomal_uS9_bac/plastid"/>
</dbReference>
<dbReference type="PANTHER" id="PTHR21569">
    <property type="entry name" value="RIBOSOMAL PROTEIN S9"/>
    <property type="match status" value="1"/>
</dbReference>
<dbReference type="InterPro" id="IPR020574">
    <property type="entry name" value="Ribosomal_uS9_CS"/>
</dbReference>
<reference evidence="8" key="1">
    <citation type="submission" date="2017-12" db="EMBL/GenBank/DDBJ databases">
        <authorList>
            <person name="Thomas-White K."/>
            <person name="Wolfe A.J."/>
        </authorList>
    </citation>
    <scope>NUCLEOTIDE SEQUENCE</scope>
    <source>
        <strain evidence="8">UMB0763</strain>
    </source>
</reference>
<dbReference type="GO" id="GO:0006412">
    <property type="term" value="P:translation"/>
    <property type="evidence" value="ECO:0007669"/>
    <property type="project" value="UniProtKB-UniRule"/>
</dbReference>
<dbReference type="Pfam" id="PF00380">
    <property type="entry name" value="Ribosomal_S9"/>
    <property type="match status" value="1"/>
</dbReference>
<dbReference type="SUPFAM" id="SSF54211">
    <property type="entry name" value="Ribosomal protein S5 domain 2-like"/>
    <property type="match status" value="1"/>
</dbReference>
<evidence type="ECO:0000256" key="2">
    <source>
        <dbReference type="ARBA" id="ARBA00022980"/>
    </source>
</evidence>
<dbReference type="GO" id="GO:0003735">
    <property type="term" value="F:structural constituent of ribosome"/>
    <property type="evidence" value="ECO:0007669"/>
    <property type="project" value="InterPro"/>
</dbReference>
<dbReference type="NCBIfam" id="NF001099">
    <property type="entry name" value="PRK00132.1"/>
    <property type="match status" value="1"/>
</dbReference>
<evidence type="ECO:0000256" key="5">
    <source>
        <dbReference type="HAMAP-Rule" id="MF_00532"/>
    </source>
</evidence>
<dbReference type="AlphaFoldDB" id="A0AAF1BYG4"/>
<organism evidence="8 9">
    <name type="scientific">Corynebacterium pyruviciproducens</name>
    <dbReference type="NCBI Taxonomy" id="598660"/>
    <lineage>
        <taxon>Bacteria</taxon>
        <taxon>Bacillati</taxon>
        <taxon>Actinomycetota</taxon>
        <taxon>Actinomycetes</taxon>
        <taxon>Mycobacteriales</taxon>
        <taxon>Corynebacteriaceae</taxon>
        <taxon>Corynebacterium</taxon>
    </lineage>
</organism>
<sequence>MSEATENVENVEAQVQDEPNVASAEDIAAAQAATEEFTSTIGDSIAPEATEGDAEENTVFTPAELDRPIQTVGRRKRAIVRVTMVAGSGKISCNGRTLEEYFPNKLHQQDILSPLVLLGREGQFDIKANLNGGGPTGQAGAFRLAIARALNEFNINDRPALKKAGFLTRDARAVERKKAGLHKARRAPQYSKR</sequence>
<dbReference type="PROSITE" id="PS00360">
    <property type="entry name" value="RIBOSOMAL_S9"/>
    <property type="match status" value="1"/>
</dbReference>
<reference evidence="8" key="2">
    <citation type="submission" date="2023-10" db="EMBL/GenBank/DDBJ databases">
        <authorList>
            <person name="Choi B."/>
        </authorList>
    </citation>
    <scope>NUCLEOTIDE SEQUENCE</scope>
    <source>
        <strain evidence="8">UMB0763</strain>
    </source>
</reference>
<protein>
    <recommendedName>
        <fullName evidence="4 5">Small ribosomal subunit protein uS9</fullName>
    </recommendedName>
</protein>
<proteinExistence type="inferred from homology"/>
<evidence type="ECO:0000256" key="3">
    <source>
        <dbReference type="ARBA" id="ARBA00023274"/>
    </source>
</evidence>
<keyword evidence="3 5" id="KW-0687">Ribonucleoprotein</keyword>
<keyword evidence="2 5" id="KW-0689">Ribosomal protein</keyword>
<evidence type="ECO:0000256" key="4">
    <source>
        <dbReference type="ARBA" id="ARBA00035259"/>
    </source>
</evidence>
<feature type="region of interest" description="Disordered" evidence="7">
    <location>
        <begin position="1"/>
        <end position="23"/>
    </location>
</feature>
<dbReference type="InterPro" id="IPR014721">
    <property type="entry name" value="Ribsml_uS5_D2-typ_fold_subgr"/>
</dbReference>
<evidence type="ECO:0000256" key="6">
    <source>
        <dbReference type="RuleBase" id="RU003815"/>
    </source>
</evidence>
<dbReference type="EMBL" id="CP136958">
    <property type="protein sequence ID" value="WOT01595.1"/>
    <property type="molecule type" value="Genomic_DNA"/>
</dbReference>
<evidence type="ECO:0000256" key="1">
    <source>
        <dbReference type="ARBA" id="ARBA00005251"/>
    </source>
</evidence>
<dbReference type="InterPro" id="IPR000754">
    <property type="entry name" value="Ribosomal_uS9"/>
</dbReference>
<dbReference type="Gene3D" id="3.30.230.10">
    <property type="match status" value="1"/>
</dbReference>
<dbReference type="KEGG" id="cpyr:CYJ47_10015"/>
<name>A0AAF1BYG4_9CORY</name>
<dbReference type="GO" id="GO:0005737">
    <property type="term" value="C:cytoplasm"/>
    <property type="evidence" value="ECO:0007669"/>
    <property type="project" value="UniProtKB-ARBA"/>
</dbReference>
<evidence type="ECO:0000313" key="9">
    <source>
        <dbReference type="Proteomes" id="UP000234560"/>
    </source>
</evidence>
<dbReference type="GO" id="GO:0015935">
    <property type="term" value="C:small ribosomal subunit"/>
    <property type="evidence" value="ECO:0007669"/>
    <property type="project" value="UniProtKB-ARBA"/>
</dbReference>
<accession>A0AAF1BYG4</accession>
<gene>
    <name evidence="5 8" type="primary">rpsI</name>
    <name evidence="8" type="ORF">CYJ47_10015</name>
</gene>
<dbReference type="HAMAP" id="MF_00532_B">
    <property type="entry name" value="Ribosomal_uS9_B"/>
    <property type="match status" value="1"/>
</dbReference>
<dbReference type="GO" id="GO:0003723">
    <property type="term" value="F:RNA binding"/>
    <property type="evidence" value="ECO:0007669"/>
    <property type="project" value="TreeGrafter"/>
</dbReference>
<dbReference type="RefSeq" id="WP_101677751.1">
    <property type="nucleotide sequence ID" value="NZ_CAMIHY010000036.1"/>
</dbReference>
<evidence type="ECO:0000313" key="8">
    <source>
        <dbReference type="EMBL" id="WOT01595.1"/>
    </source>
</evidence>
<dbReference type="PANTHER" id="PTHR21569:SF1">
    <property type="entry name" value="SMALL RIBOSOMAL SUBUNIT PROTEIN US9M"/>
    <property type="match status" value="1"/>
</dbReference>
<comment type="similarity">
    <text evidence="1 5 6">Belongs to the universal ribosomal protein uS9 family.</text>
</comment>